<keyword evidence="5" id="KW-1185">Reference proteome</keyword>
<proteinExistence type="predicted"/>
<dbReference type="Pfam" id="PF00583">
    <property type="entry name" value="Acetyltransf_1"/>
    <property type="match status" value="1"/>
</dbReference>
<dbReference type="PANTHER" id="PTHR43877:SF1">
    <property type="entry name" value="ACETYLTRANSFERASE"/>
    <property type="match status" value="1"/>
</dbReference>
<keyword evidence="2" id="KW-0012">Acyltransferase</keyword>
<dbReference type="CDD" id="cd04301">
    <property type="entry name" value="NAT_SF"/>
    <property type="match status" value="1"/>
</dbReference>
<accession>A0ABN6FQW2</accession>
<name>A0ABN6FQW2_SINCY</name>
<protein>
    <recommendedName>
        <fullName evidence="3">N-acetyltransferase domain-containing protein</fullName>
    </recommendedName>
</protein>
<dbReference type="PANTHER" id="PTHR43877">
    <property type="entry name" value="AMINOALKYLPHOSPHONATE N-ACETYLTRANSFERASE-RELATED-RELATED"/>
    <property type="match status" value="1"/>
</dbReference>
<dbReference type="RefSeq" id="WP_229230631.1">
    <property type="nucleotide sequence ID" value="NZ_AP024525.1"/>
</dbReference>
<feature type="domain" description="N-acetyltransferase" evidence="3">
    <location>
        <begin position="3"/>
        <end position="152"/>
    </location>
</feature>
<dbReference type="SUPFAM" id="SSF55729">
    <property type="entry name" value="Acyl-CoA N-acyltransferases (Nat)"/>
    <property type="match status" value="1"/>
</dbReference>
<dbReference type="InterPro" id="IPR050832">
    <property type="entry name" value="Bact_Acetyltransf"/>
</dbReference>
<dbReference type="PROSITE" id="PS51186">
    <property type="entry name" value="GNAT"/>
    <property type="match status" value="1"/>
</dbReference>
<evidence type="ECO:0000256" key="1">
    <source>
        <dbReference type="ARBA" id="ARBA00022679"/>
    </source>
</evidence>
<dbReference type="EMBL" id="AP024525">
    <property type="protein sequence ID" value="BCT77978.1"/>
    <property type="molecule type" value="Genomic_DNA"/>
</dbReference>
<dbReference type="Gene3D" id="3.40.630.30">
    <property type="match status" value="1"/>
</dbReference>
<reference evidence="4 5" key="1">
    <citation type="journal article" date="2021" name="J. Biosci. Bioeng.">
        <title>Identification and characterization of a chc gene cluster responsible for the aromatization pathway of cyclohexanecarboxylate degradation in Sinomonas cyclohexanicum ATCC 51369.</title>
        <authorList>
            <person name="Yamamoto T."/>
            <person name="Hasegawa Y."/>
            <person name="Lau P.C.K."/>
            <person name="Iwaki H."/>
        </authorList>
    </citation>
    <scope>NUCLEOTIDE SEQUENCE [LARGE SCALE GENOMIC DNA]</scope>
    <source>
        <strain evidence="4 5">ATCC 51369</strain>
    </source>
</reference>
<evidence type="ECO:0000313" key="5">
    <source>
        <dbReference type="Proteomes" id="UP001319861"/>
    </source>
</evidence>
<evidence type="ECO:0000256" key="2">
    <source>
        <dbReference type="ARBA" id="ARBA00023315"/>
    </source>
</evidence>
<dbReference type="InterPro" id="IPR016181">
    <property type="entry name" value="Acyl_CoA_acyltransferase"/>
</dbReference>
<dbReference type="InterPro" id="IPR000182">
    <property type="entry name" value="GNAT_dom"/>
</dbReference>
<evidence type="ECO:0000259" key="3">
    <source>
        <dbReference type="PROSITE" id="PS51186"/>
    </source>
</evidence>
<sequence>MDWTVRRAEPADLDAINAVAAAAGRPLWRALALAPFSDRYAVVALSGQRILGAAKTHFYAGPDGGAPGGNYLGGVVVHPAARRRGAGHALTAARLAWIWERSDAAYYIANADNAASIAMHADFGFRQIAEGPRFHGVTFSGGRGLVFEARRPASWALPGDST</sequence>
<dbReference type="Proteomes" id="UP001319861">
    <property type="component" value="Chromosome"/>
</dbReference>
<keyword evidence="1" id="KW-0808">Transferase</keyword>
<organism evidence="4 5">
    <name type="scientific">Sinomonas cyclohexanicum</name>
    <name type="common">Corynebacterium cyclohexanicum</name>
    <dbReference type="NCBI Taxonomy" id="322009"/>
    <lineage>
        <taxon>Bacteria</taxon>
        <taxon>Bacillati</taxon>
        <taxon>Actinomycetota</taxon>
        <taxon>Actinomycetes</taxon>
        <taxon>Micrococcales</taxon>
        <taxon>Micrococcaceae</taxon>
        <taxon>Sinomonas</taxon>
    </lineage>
</organism>
<evidence type="ECO:0000313" key="4">
    <source>
        <dbReference type="EMBL" id="BCT77978.1"/>
    </source>
</evidence>
<gene>
    <name evidence="4" type="ORF">SCMU_38200</name>
</gene>